<comment type="subcellular location">
    <subcellularLocation>
        <location evidence="1 4">Cell outer membrane</location>
    </subcellularLocation>
</comment>
<evidence type="ECO:0000259" key="7">
    <source>
        <dbReference type="Pfam" id="PF07715"/>
    </source>
</evidence>
<evidence type="ECO:0000259" key="6">
    <source>
        <dbReference type="Pfam" id="PF00593"/>
    </source>
</evidence>
<dbReference type="PANTHER" id="PTHR40980">
    <property type="entry name" value="PLUG DOMAIN-CONTAINING PROTEIN"/>
    <property type="match status" value="1"/>
</dbReference>
<comment type="similarity">
    <text evidence="4">Belongs to the TonB-dependent receptor family.</text>
</comment>
<name>A0ABV7HTP9_9GAMM</name>
<dbReference type="NCBIfam" id="TIGR01782">
    <property type="entry name" value="TonB-Xanth-Caul"/>
    <property type="match status" value="1"/>
</dbReference>
<gene>
    <name evidence="8" type="ORF">ACFOEB_12990</name>
</gene>
<feature type="domain" description="TonB-dependent receptor-like beta-barrel" evidence="6">
    <location>
        <begin position="433"/>
        <end position="951"/>
    </location>
</feature>
<evidence type="ECO:0000313" key="8">
    <source>
        <dbReference type="EMBL" id="MFC3156118.1"/>
    </source>
</evidence>
<feature type="domain" description="TonB-dependent receptor plug" evidence="7">
    <location>
        <begin position="60"/>
        <end position="160"/>
    </location>
</feature>
<dbReference type="Pfam" id="PF07715">
    <property type="entry name" value="Plug"/>
    <property type="match status" value="1"/>
</dbReference>
<accession>A0ABV7HTP9</accession>
<evidence type="ECO:0000256" key="1">
    <source>
        <dbReference type="ARBA" id="ARBA00004442"/>
    </source>
</evidence>
<dbReference type="InterPro" id="IPR036942">
    <property type="entry name" value="Beta-barrel_TonB_sf"/>
</dbReference>
<dbReference type="Gene3D" id="2.40.170.20">
    <property type="entry name" value="TonB-dependent receptor, beta-barrel domain"/>
    <property type="match status" value="1"/>
</dbReference>
<reference evidence="9" key="1">
    <citation type="journal article" date="2019" name="Int. J. Syst. Evol. Microbiol.">
        <title>The Global Catalogue of Microorganisms (GCM) 10K type strain sequencing project: providing services to taxonomists for standard genome sequencing and annotation.</title>
        <authorList>
            <consortium name="The Broad Institute Genomics Platform"/>
            <consortium name="The Broad Institute Genome Sequencing Center for Infectious Disease"/>
            <person name="Wu L."/>
            <person name="Ma J."/>
        </authorList>
    </citation>
    <scope>NUCLEOTIDE SEQUENCE [LARGE SCALE GENOMIC DNA]</scope>
    <source>
        <strain evidence="9">KCTC 52141</strain>
    </source>
</reference>
<dbReference type="Gene3D" id="2.170.130.10">
    <property type="entry name" value="TonB-dependent receptor, plug domain"/>
    <property type="match status" value="1"/>
</dbReference>
<dbReference type="InterPro" id="IPR012910">
    <property type="entry name" value="Plug_dom"/>
</dbReference>
<sequence length="990" mass="110009">MPKYRLLSVLIAMASAGQLHAQDADQPENTSDSSAMEEIVVQGVRQAELNARERERDKDAFSSIIATDDVGNFADQNVAESLQRLPGITLQKSEGEGKFVNVRGLGPGFVSVSMNGNELASAGADSRAFALDALPADMLGSIEVIKALTPDMDLNSIGGTVNVNTVSAFDRKGDSVKVKAQGNYQSYKEDFNPKIAINGTHLFADDTIGVGYSVSYEDRSSVVYQVQHHSDSLPRYITPDVESLPAEYEGDPMLIPFRYEARQEDAERTRTSGSLDLGWRPTENSEYYAKASYTKYDDLDLAMREYYRFGQAGSGDIVYIDNDSGLFGLVDTDLQQQFFIQDGTSETTALSIGGENRFANDWTLDYDYAHSIGEWTKPDGRRVQFRTRDLPMLGVAGPGYIQGQVVSPDVLEALSGSGSLPQSGGYGGLNGFQEGERRQTNLLYDNIFIEDSFREDTIDQISLNLQKDFADSDVLNYIKTGFTVKQRDRYRNKDRWSVIPGDYTNGCDGDAECLQLAGARLGDFATFTPAHPDIQQDFITYDEAERLLDITTPIAKYTDPLRSGQDSVKDDYTLTEDTAAAYVMAEFQLSEKSSLIAGVRWSKTDFTSTGNLSIRNDRFEVANEAAVLDIAVPMQGADSAYDDFFPSLHYRYEPREDVLVRASVWTSFTRPSFNEARAFADFSGRIEVCNDIEGSANYGECSDSPTDIGAQSLEDLSSESKNFYVSPDNVINLGNPTLTAMKSVNLDTSITWYASEDLYLQAALFYKDISDFIVDVSGVSSSFEDMPVQIPVDQISEFYFRPGQVYNDVNLTTNGEQAQVYGVELSYSQYFESGLFVQSNMTLIDSTADVGDTIRADEIQLPNQADTTVNLTVGWENDDLSLRVINNYRSKVLERIGSCSQADIDADAALGLPQNCASWADVYDDDTYSLDFKATYQFNDDLQFYFDAINLTEDKSFKYFQGNEYSRGNMLFESEDYGTSFQVGVNYRFM</sequence>
<keyword evidence="3" id="KW-0998">Cell outer membrane</keyword>
<keyword evidence="5" id="KW-0732">Signal</keyword>
<dbReference type="InterPro" id="IPR000531">
    <property type="entry name" value="Beta-barrel_TonB"/>
</dbReference>
<evidence type="ECO:0000313" key="9">
    <source>
        <dbReference type="Proteomes" id="UP001595548"/>
    </source>
</evidence>
<dbReference type="Pfam" id="PF00593">
    <property type="entry name" value="TonB_dep_Rec_b-barrel"/>
    <property type="match status" value="1"/>
</dbReference>
<dbReference type="SUPFAM" id="SSF56935">
    <property type="entry name" value="Porins"/>
    <property type="match status" value="1"/>
</dbReference>
<evidence type="ECO:0000256" key="4">
    <source>
        <dbReference type="RuleBase" id="RU003357"/>
    </source>
</evidence>
<evidence type="ECO:0000256" key="5">
    <source>
        <dbReference type="SAM" id="SignalP"/>
    </source>
</evidence>
<keyword evidence="4" id="KW-0798">TonB box</keyword>
<feature type="signal peptide" evidence="5">
    <location>
        <begin position="1"/>
        <end position="21"/>
    </location>
</feature>
<feature type="chain" id="PRO_5045612761" evidence="5">
    <location>
        <begin position="22"/>
        <end position="990"/>
    </location>
</feature>
<protein>
    <submittedName>
        <fullName evidence="8">TonB-dependent receptor</fullName>
    </submittedName>
</protein>
<keyword evidence="8" id="KW-0675">Receptor</keyword>
<evidence type="ECO:0000256" key="2">
    <source>
        <dbReference type="ARBA" id="ARBA00023136"/>
    </source>
</evidence>
<organism evidence="8 9">
    <name type="scientific">Gilvimarinus japonicus</name>
    <dbReference type="NCBI Taxonomy" id="1796469"/>
    <lineage>
        <taxon>Bacteria</taxon>
        <taxon>Pseudomonadati</taxon>
        <taxon>Pseudomonadota</taxon>
        <taxon>Gammaproteobacteria</taxon>
        <taxon>Cellvibrionales</taxon>
        <taxon>Cellvibrionaceae</taxon>
        <taxon>Gilvimarinus</taxon>
    </lineage>
</organism>
<dbReference type="PANTHER" id="PTHR40980:SF4">
    <property type="entry name" value="TONB-DEPENDENT RECEPTOR-LIKE BETA-BARREL DOMAIN-CONTAINING PROTEIN"/>
    <property type="match status" value="1"/>
</dbReference>
<dbReference type="RefSeq" id="WP_382417219.1">
    <property type="nucleotide sequence ID" value="NZ_AP031500.1"/>
</dbReference>
<proteinExistence type="inferred from homology"/>
<evidence type="ECO:0000256" key="3">
    <source>
        <dbReference type="ARBA" id="ARBA00023237"/>
    </source>
</evidence>
<dbReference type="InterPro" id="IPR037066">
    <property type="entry name" value="Plug_dom_sf"/>
</dbReference>
<comment type="caution">
    <text evidence="8">The sequence shown here is derived from an EMBL/GenBank/DDBJ whole genome shotgun (WGS) entry which is preliminary data.</text>
</comment>
<keyword evidence="9" id="KW-1185">Reference proteome</keyword>
<dbReference type="InterPro" id="IPR010104">
    <property type="entry name" value="TonB_rcpt_bac"/>
</dbReference>
<dbReference type="EMBL" id="JBHRTL010000027">
    <property type="protein sequence ID" value="MFC3156118.1"/>
    <property type="molecule type" value="Genomic_DNA"/>
</dbReference>
<dbReference type="Proteomes" id="UP001595548">
    <property type="component" value="Unassembled WGS sequence"/>
</dbReference>
<keyword evidence="2 4" id="KW-0472">Membrane</keyword>